<accession>E0XUG8</accession>
<evidence type="ECO:0000313" key="1">
    <source>
        <dbReference type="EMBL" id="ADI18059.1"/>
    </source>
</evidence>
<dbReference type="GO" id="GO:0016787">
    <property type="term" value="F:hydrolase activity"/>
    <property type="evidence" value="ECO:0007669"/>
    <property type="project" value="UniProtKB-KW"/>
</dbReference>
<name>E0XUG8_9ACTN</name>
<dbReference type="Gene3D" id="3.90.79.10">
    <property type="entry name" value="Nucleoside Triphosphate Pyrophosphohydrolase"/>
    <property type="match status" value="1"/>
</dbReference>
<dbReference type="SUPFAM" id="SSF55811">
    <property type="entry name" value="Nudix"/>
    <property type="match status" value="1"/>
</dbReference>
<organism evidence="1">
    <name type="scientific">uncultured actinobacterium HF0200_20K23</name>
    <dbReference type="NCBI Taxonomy" id="711001"/>
    <lineage>
        <taxon>Bacteria</taxon>
        <taxon>Bacillati</taxon>
        <taxon>Actinomycetota</taxon>
        <taxon>Actinomycetes</taxon>
        <taxon>environmental samples</taxon>
    </lineage>
</organism>
<proteinExistence type="predicted"/>
<sequence length="101" mass="11244">MVALREATEETGIVGLEVWSDPIDIDVHLIERRSAAEPAHLHLDVRYLVKAPKGAVFRGNHESVALRWVGGHDLEDSTLSLDDSTKRVARYGFALAERLLN</sequence>
<protein>
    <submittedName>
        <fullName evidence="1">NTP pyrophosphohydrolases including oxidative damage repair enzymes</fullName>
    </submittedName>
</protein>
<dbReference type="InterPro" id="IPR015797">
    <property type="entry name" value="NUDIX_hydrolase-like_dom_sf"/>
</dbReference>
<dbReference type="AlphaFoldDB" id="E0XUG8"/>
<dbReference type="EMBL" id="GU474880">
    <property type="protein sequence ID" value="ADI18059.1"/>
    <property type="molecule type" value="Genomic_DNA"/>
</dbReference>
<keyword evidence="1" id="KW-0378">Hydrolase</keyword>
<reference evidence="1" key="1">
    <citation type="journal article" date="2011" name="Environ. Microbiol.">
        <title>Time-series analyses of Monterey Bay coastal microbial picoplankton using a 'genome proxy' microarray.</title>
        <authorList>
            <person name="Rich V.I."/>
            <person name="Pham V.D."/>
            <person name="Eppley J."/>
            <person name="Shi Y."/>
            <person name="DeLong E.F."/>
        </authorList>
    </citation>
    <scope>NUCLEOTIDE SEQUENCE</scope>
</reference>